<proteinExistence type="predicted"/>
<organism evidence="1 2">
    <name type="scientific">Nematostella vectensis</name>
    <name type="common">Starlet sea anemone</name>
    <dbReference type="NCBI Taxonomy" id="45351"/>
    <lineage>
        <taxon>Eukaryota</taxon>
        <taxon>Metazoa</taxon>
        <taxon>Cnidaria</taxon>
        <taxon>Anthozoa</taxon>
        <taxon>Hexacorallia</taxon>
        <taxon>Actiniaria</taxon>
        <taxon>Edwardsiidae</taxon>
        <taxon>Nematostella</taxon>
    </lineage>
</organism>
<accession>A7S6R1</accession>
<dbReference type="AlphaFoldDB" id="A7S6R1"/>
<dbReference type="Proteomes" id="UP000001593">
    <property type="component" value="Unassembled WGS sequence"/>
</dbReference>
<dbReference type="EMBL" id="DS469589">
    <property type="protein sequence ID" value="EDO40598.1"/>
    <property type="molecule type" value="Genomic_DNA"/>
</dbReference>
<dbReference type="PANTHER" id="PTHR47331">
    <property type="entry name" value="PHD-TYPE DOMAIN-CONTAINING PROTEIN"/>
    <property type="match status" value="1"/>
</dbReference>
<reference evidence="1 2" key="1">
    <citation type="journal article" date="2007" name="Science">
        <title>Sea anemone genome reveals ancestral eumetazoan gene repertoire and genomic organization.</title>
        <authorList>
            <person name="Putnam N.H."/>
            <person name="Srivastava M."/>
            <person name="Hellsten U."/>
            <person name="Dirks B."/>
            <person name="Chapman J."/>
            <person name="Salamov A."/>
            <person name="Terry A."/>
            <person name="Shapiro H."/>
            <person name="Lindquist E."/>
            <person name="Kapitonov V.V."/>
            <person name="Jurka J."/>
            <person name="Genikhovich G."/>
            <person name="Grigoriev I.V."/>
            <person name="Lucas S.M."/>
            <person name="Steele R.E."/>
            <person name="Finnerty J.R."/>
            <person name="Technau U."/>
            <person name="Martindale M.Q."/>
            <person name="Rokhsar D.S."/>
        </authorList>
    </citation>
    <scope>NUCLEOTIDE SEQUENCE [LARGE SCALE GENOMIC DNA]</scope>
    <source>
        <strain evidence="2">CH2 X CH6</strain>
    </source>
</reference>
<evidence type="ECO:0000313" key="1">
    <source>
        <dbReference type="EMBL" id="EDO40598.1"/>
    </source>
</evidence>
<keyword evidence="2" id="KW-1185">Reference proteome</keyword>
<protein>
    <recommendedName>
        <fullName evidence="3">Integrase zinc-binding domain-containing protein</fullName>
    </recommendedName>
</protein>
<gene>
    <name evidence="1" type="ORF">NEMVEDRAFT_v1g207676</name>
</gene>
<name>A7S6R1_NEMVE</name>
<evidence type="ECO:0008006" key="3">
    <source>
        <dbReference type="Google" id="ProtNLM"/>
    </source>
</evidence>
<sequence>MCGGKEWRLGRLGSIDQTWFNRSGKGVSPTAMALTSAINKRGAQDIKDLVSVGYTLASIRQQYWPVWERELTKQILKKCVTCRKLRGNPSTQLMADLPESRRTVYEVWCSRATCCKRGRNVAVDDFVLDPNQPRGKWLRGRVKEIFPDSKGATFPGLLYHSKNSADGILEIIKELHQYVPFIGAGDARIYADLGVIGDQLSVERAVNIHASLSNGFTPDERLDGLHFEIADA</sequence>
<dbReference type="HOGENOM" id="CLU_1196092_0_0_1"/>
<dbReference type="InParanoid" id="A7S6R1"/>
<evidence type="ECO:0000313" key="2">
    <source>
        <dbReference type="Proteomes" id="UP000001593"/>
    </source>
</evidence>